<dbReference type="AlphaFoldDB" id="A0AAN9BW73"/>
<evidence type="ECO:0000256" key="6">
    <source>
        <dbReference type="ARBA" id="ARBA00023004"/>
    </source>
</evidence>
<dbReference type="GO" id="GO:0005739">
    <property type="term" value="C:mitochondrion"/>
    <property type="evidence" value="ECO:0007669"/>
    <property type="project" value="TreeGrafter"/>
</dbReference>
<dbReference type="InterPro" id="IPR007197">
    <property type="entry name" value="rSAM"/>
</dbReference>
<evidence type="ECO:0000259" key="11">
    <source>
        <dbReference type="PROSITE" id="PS51918"/>
    </source>
</evidence>
<keyword evidence="5" id="KW-0479">Metal-binding</keyword>
<dbReference type="Gene3D" id="3.20.20.70">
    <property type="entry name" value="Aldolase class I"/>
    <property type="match status" value="1"/>
</dbReference>
<dbReference type="Pfam" id="PF04055">
    <property type="entry name" value="Radical_SAM"/>
    <property type="match status" value="1"/>
</dbReference>
<dbReference type="SMART" id="SM00729">
    <property type="entry name" value="Elp3"/>
    <property type="match status" value="1"/>
</dbReference>
<proteinExistence type="inferred from homology"/>
<evidence type="ECO:0000313" key="12">
    <source>
        <dbReference type="EMBL" id="KAK7112958.1"/>
    </source>
</evidence>
<reference evidence="12 13" key="1">
    <citation type="submission" date="2024-02" db="EMBL/GenBank/DDBJ databases">
        <title>Chromosome-scale genome assembly of the rough periwinkle Littorina saxatilis.</title>
        <authorList>
            <person name="De Jode A."/>
            <person name="Faria R."/>
            <person name="Formenti G."/>
            <person name="Sims Y."/>
            <person name="Smith T.P."/>
            <person name="Tracey A."/>
            <person name="Wood J.M.D."/>
            <person name="Zagrodzka Z.B."/>
            <person name="Johannesson K."/>
            <person name="Butlin R.K."/>
            <person name="Leder E.H."/>
        </authorList>
    </citation>
    <scope>NUCLEOTIDE SEQUENCE [LARGE SCALE GENOMIC DNA]</scope>
    <source>
        <strain evidence="12">Snail1</strain>
        <tissue evidence="12">Muscle</tissue>
    </source>
</reference>
<dbReference type="GO" id="GO:0004109">
    <property type="term" value="F:coproporphyrinogen oxidase activity"/>
    <property type="evidence" value="ECO:0007669"/>
    <property type="project" value="InterPro"/>
</dbReference>
<comment type="similarity">
    <text evidence="1">Belongs to the anaerobic coproporphyrinogen-III oxidase family. HemW subfamily.</text>
</comment>
<comment type="caution">
    <text evidence="12">The sequence shown here is derived from an EMBL/GenBank/DDBJ whole genome shotgun (WGS) entry which is preliminary data.</text>
</comment>
<name>A0AAN9BW73_9CAEN</name>
<keyword evidence="3" id="KW-0349">Heme</keyword>
<dbReference type="InterPro" id="IPR058240">
    <property type="entry name" value="rSAM_sf"/>
</dbReference>
<evidence type="ECO:0000256" key="2">
    <source>
        <dbReference type="ARBA" id="ARBA00014678"/>
    </source>
</evidence>
<dbReference type="SUPFAM" id="SSF102114">
    <property type="entry name" value="Radical SAM enzymes"/>
    <property type="match status" value="1"/>
</dbReference>
<dbReference type="GO" id="GO:0051539">
    <property type="term" value="F:4 iron, 4 sulfur cluster binding"/>
    <property type="evidence" value="ECO:0007669"/>
    <property type="project" value="InterPro"/>
</dbReference>
<dbReference type="Proteomes" id="UP001374579">
    <property type="component" value="Unassembled WGS sequence"/>
</dbReference>
<dbReference type="CDD" id="cd01335">
    <property type="entry name" value="Radical_SAM"/>
    <property type="match status" value="1"/>
</dbReference>
<dbReference type="GO" id="GO:0006779">
    <property type="term" value="P:porphyrin-containing compound biosynthetic process"/>
    <property type="evidence" value="ECO:0007669"/>
    <property type="project" value="InterPro"/>
</dbReference>
<dbReference type="SFLD" id="SFLDG01065">
    <property type="entry name" value="anaerobic_coproporphyrinogen-I"/>
    <property type="match status" value="1"/>
</dbReference>
<accession>A0AAN9BW73</accession>
<evidence type="ECO:0000256" key="1">
    <source>
        <dbReference type="ARBA" id="ARBA00006100"/>
    </source>
</evidence>
<comment type="function">
    <text evidence="10">May be a heme chaperone, appears to bind heme. Homologous bacterial proteins do not have oxygen-independent coproporphyrinogen-III oxidase activity. Binds 1 [4Fe-4S] cluster. The cluster is coordinated with 3 cysteines and an exchangeable S-adenosyl-L-methionine.</text>
</comment>
<evidence type="ECO:0000256" key="9">
    <source>
        <dbReference type="ARBA" id="ARBA00033094"/>
    </source>
</evidence>
<evidence type="ECO:0000256" key="7">
    <source>
        <dbReference type="ARBA" id="ARBA00023014"/>
    </source>
</evidence>
<keyword evidence="8" id="KW-0143">Chaperone</keyword>
<dbReference type="SFLD" id="SFLDS00029">
    <property type="entry name" value="Radical_SAM"/>
    <property type="match status" value="1"/>
</dbReference>
<dbReference type="GO" id="GO:0046872">
    <property type="term" value="F:metal ion binding"/>
    <property type="evidence" value="ECO:0007669"/>
    <property type="project" value="UniProtKB-KW"/>
</dbReference>
<dbReference type="NCBIfam" id="TIGR00539">
    <property type="entry name" value="hemN_rel"/>
    <property type="match status" value="1"/>
</dbReference>
<keyword evidence="6" id="KW-0408">Iron</keyword>
<dbReference type="InterPro" id="IPR006638">
    <property type="entry name" value="Elp3/MiaA/NifB-like_rSAM"/>
</dbReference>
<dbReference type="InterPro" id="IPR013785">
    <property type="entry name" value="Aldolase_TIM"/>
</dbReference>
<keyword evidence="7" id="KW-0411">Iron-sulfur</keyword>
<dbReference type="EMBL" id="JBAMIC010000002">
    <property type="protein sequence ID" value="KAK7112958.1"/>
    <property type="molecule type" value="Genomic_DNA"/>
</dbReference>
<feature type="domain" description="Radical SAM core" evidence="11">
    <location>
        <begin position="42"/>
        <end position="281"/>
    </location>
</feature>
<dbReference type="PROSITE" id="PS51918">
    <property type="entry name" value="RADICAL_SAM"/>
    <property type="match status" value="1"/>
</dbReference>
<dbReference type="InterPro" id="IPR034505">
    <property type="entry name" value="Coproporphyrinogen-III_oxidase"/>
</dbReference>
<dbReference type="PANTHER" id="PTHR13932">
    <property type="entry name" value="COPROPORPHYRINIGEN III OXIDASE"/>
    <property type="match status" value="1"/>
</dbReference>
<keyword evidence="4" id="KW-0949">S-adenosyl-L-methionine</keyword>
<keyword evidence="13" id="KW-1185">Reference proteome</keyword>
<dbReference type="SFLD" id="SFLDF00288">
    <property type="entry name" value="HemN-like__clustered_with_nucl"/>
    <property type="match status" value="1"/>
</dbReference>
<dbReference type="InterPro" id="IPR004559">
    <property type="entry name" value="HemW-like"/>
</dbReference>
<evidence type="ECO:0000256" key="4">
    <source>
        <dbReference type="ARBA" id="ARBA00022691"/>
    </source>
</evidence>
<gene>
    <name evidence="12" type="ORF">V1264_012330</name>
</gene>
<evidence type="ECO:0000256" key="8">
    <source>
        <dbReference type="ARBA" id="ARBA00023186"/>
    </source>
</evidence>
<evidence type="ECO:0000256" key="3">
    <source>
        <dbReference type="ARBA" id="ARBA00022617"/>
    </source>
</evidence>
<evidence type="ECO:0000256" key="10">
    <source>
        <dbReference type="ARBA" id="ARBA00045130"/>
    </source>
</evidence>
<sequence>MASNIIYRKAVNPYCKLWKVLNTPRWFSAQSCSKPVEGPSPVVNKERAALYVHWPYCKRRCTYCNFNKYISNDVNHERMRRCFQVEATNLLRDSPVREITSVFFGGGTPSLAEPRTLGAVLETVSKEAWLAPEAEISMEINPTSIETSKMKDFQIAGVNRSSIGVQTLNDSALRILGRDHHSKDSLRCLEKASEVFKKRTSVDLMFGYPGQSLDMWRKELTQMLSLCDHHISLYQLTLERGTQLFKDVAAGLTVMPSTDEMADMYFAAIEILDSHGFSQYEVSNFAKGGNYCQHNIAYWTGQQYIGVGPGSHGRVWRPREDGTHQRHACVQTLEPENWMWEVEKFGHATRKSTSQTNRDILEELVSVCLRTAWGLSEKNWSAIVTSVRLDEFLSSPQTVHWIQKGFLRKTAEGLKATPSGLAILDSILPDILVDIDTLMTSHRLSNQT</sequence>
<dbReference type="PANTHER" id="PTHR13932:SF5">
    <property type="entry name" value="RADICAL S-ADENOSYL METHIONINE DOMAIN-CONTAINING PROTEIN 1, MITOCHONDRIAL"/>
    <property type="match status" value="1"/>
</dbReference>
<organism evidence="12 13">
    <name type="scientific">Littorina saxatilis</name>
    <dbReference type="NCBI Taxonomy" id="31220"/>
    <lineage>
        <taxon>Eukaryota</taxon>
        <taxon>Metazoa</taxon>
        <taxon>Spiralia</taxon>
        <taxon>Lophotrochozoa</taxon>
        <taxon>Mollusca</taxon>
        <taxon>Gastropoda</taxon>
        <taxon>Caenogastropoda</taxon>
        <taxon>Littorinimorpha</taxon>
        <taxon>Littorinoidea</taxon>
        <taxon>Littorinidae</taxon>
        <taxon>Littorina</taxon>
    </lineage>
</organism>
<dbReference type="SFLD" id="SFLDF00562">
    <property type="entry name" value="HemN-like__clustered_with_heat"/>
    <property type="match status" value="1"/>
</dbReference>
<protein>
    <recommendedName>
        <fullName evidence="2">Radical S-adenosyl methionine domain-containing protein 1, mitochondrial</fullName>
    </recommendedName>
    <alternativeName>
        <fullName evidence="9">Putative heme chaperone</fullName>
    </alternativeName>
</protein>
<evidence type="ECO:0000256" key="5">
    <source>
        <dbReference type="ARBA" id="ARBA00022723"/>
    </source>
</evidence>
<evidence type="ECO:0000313" key="13">
    <source>
        <dbReference type="Proteomes" id="UP001374579"/>
    </source>
</evidence>